<gene>
    <name evidence="1" type="ORF">E3O46_00220</name>
</gene>
<accession>A0ABY2ISK1</accession>
<name>A0ABY2ISK1_9MICO</name>
<evidence type="ECO:0008006" key="3">
    <source>
        <dbReference type="Google" id="ProtNLM"/>
    </source>
</evidence>
<keyword evidence="2" id="KW-1185">Reference proteome</keyword>
<dbReference type="Proteomes" id="UP000297604">
    <property type="component" value="Unassembled WGS sequence"/>
</dbReference>
<protein>
    <recommendedName>
        <fullName evidence="3">SRPBCC family protein</fullName>
    </recommendedName>
</protein>
<evidence type="ECO:0000313" key="1">
    <source>
        <dbReference type="EMBL" id="TFC23951.1"/>
    </source>
</evidence>
<proteinExistence type="predicted"/>
<organism evidence="1 2">
    <name type="scientific">Cryobacterium glucosi</name>
    <dbReference type="NCBI Taxonomy" id="1259175"/>
    <lineage>
        <taxon>Bacteria</taxon>
        <taxon>Bacillati</taxon>
        <taxon>Actinomycetota</taxon>
        <taxon>Actinomycetes</taxon>
        <taxon>Micrococcales</taxon>
        <taxon>Microbacteriaceae</taxon>
        <taxon>Cryobacterium</taxon>
    </lineage>
</organism>
<comment type="caution">
    <text evidence="1">The sequence shown here is derived from an EMBL/GenBank/DDBJ whole genome shotgun (WGS) entry which is preliminary data.</text>
</comment>
<dbReference type="EMBL" id="SOFS01000003">
    <property type="protein sequence ID" value="TFC23951.1"/>
    <property type="molecule type" value="Genomic_DNA"/>
</dbReference>
<reference evidence="1 2" key="1">
    <citation type="submission" date="2019-03" db="EMBL/GenBank/DDBJ databases">
        <title>Genomics of glacier-inhabiting Cryobacterium strains.</title>
        <authorList>
            <person name="Liu Q."/>
            <person name="Xin Y.-H."/>
        </authorList>
    </citation>
    <scope>NUCLEOTIDE SEQUENCE [LARGE SCALE GENOMIC DNA]</scope>
    <source>
        <strain evidence="1 2">MDB1-5</strain>
    </source>
</reference>
<sequence>MDAISILADWDHHPRIRSTLRTTRLGASTLSSIDATPVDDEWTVTRPDDDVVERRTADGVYTLTIGHKEVERFFRDARRVPPALCLVFPMSAFIWGRPRDMWRMVGAAREGDETKITLVHTEQTPFEAILTVNHDLRIATKLASLGETLEMFDFE</sequence>
<dbReference type="RefSeq" id="WP_134449285.1">
    <property type="nucleotide sequence ID" value="NZ_SOFS01000003.1"/>
</dbReference>
<evidence type="ECO:0000313" key="2">
    <source>
        <dbReference type="Proteomes" id="UP000297604"/>
    </source>
</evidence>